<dbReference type="STRING" id="13035.Dacsa_2934"/>
<feature type="transmembrane region" description="Helical" evidence="5">
    <location>
        <begin position="130"/>
        <end position="150"/>
    </location>
</feature>
<dbReference type="PATRIC" id="fig|13035.3.peg.3344"/>
<accession>K9YYB2</accession>
<feature type="domain" description="O-antigen ligase-related" evidence="6">
    <location>
        <begin position="241"/>
        <end position="392"/>
    </location>
</feature>
<dbReference type="KEGG" id="dsl:Dacsa_2934"/>
<feature type="transmembrane region" description="Helical" evidence="5">
    <location>
        <begin position="258"/>
        <end position="276"/>
    </location>
</feature>
<evidence type="ECO:0000256" key="1">
    <source>
        <dbReference type="ARBA" id="ARBA00004141"/>
    </source>
</evidence>
<evidence type="ECO:0000256" key="2">
    <source>
        <dbReference type="ARBA" id="ARBA00022692"/>
    </source>
</evidence>
<evidence type="ECO:0000256" key="4">
    <source>
        <dbReference type="ARBA" id="ARBA00023136"/>
    </source>
</evidence>
<proteinExistence type="predicted"/>
<sequence length="471" mass="53511">MMVFNSVSDFDKKLMTSEKTSSQFYFSRWRGGSFIYRLVGLFSPWREGSYLLQWAEPIGMVLIGLVLSLAPFVSSSLVGVLLVAGAGYWMLLTLSDRDLIGITPVHLLVLLYWGIATVAVAFSPVKAEALSGWVKLTLYLFWFALSARVLRSPSLRNWTIALYLLVSLVISVYGIRQEIFGVEQLATWNDPESELAEATRAYSYLGNPNLLAGYLLSAISLSISALWVWRTWLQKGVALTALLVNTYCLYATDSRGGWIALVGLLTVYFLLLYYWYRESLPPFWRVWLLPLVFTFFAGLLLAAITFVEPLRLRVMSIFAGREDSSNNFRMTVWAAVFEMIRDRPWLGIGPGHSAFNAIYPLYQRPNYTALSAYSIYLEHLVEMGIVGFTTFLGLLVTISYHCWQKITRLRNLNRPEGFWVIGAISAIIGMLTHGLVDTVWYRPEIQTLWWLMVALVASYYPQIDSKKSNII</sequence>
<dbReference type="AlphaFoldDB" id="K9YYB2"/>
<dbReference type="InterPro" id="IPR007016">
    <property type="entry name" value="O-antigen_ligase-rel_domated"/>
</dbReference>
<keyword evidence="8" id="KW-1185">Reference proteome</keyword>
<keyword evidence="3 5" id="KW-1133">Transmembrane helix</keyword>
<gene>
    <name evidence="7" type="ORF">Dacsa_2934</name>
</gene>
<dbReference type="NCBIfam" id="TIGR00947">
    <property type="entry name" value="2A73"/>
    <property type="match status" value="1"/>
</dbReference>
<dbReference type="Pfam" id="PF04932">
    <property type="entry name" value="Wzy_C"/>
    <property type="match status" value="1"/>
</dbReference>
<feature type="transmembrane region" description="Helical" evidence="5">
    <location>
        <begin position="157"/>
        <end position="175"/>
    </location>
</feature>
<dbReference type="InterPro" id="IPR006007">
    <property type="entry name" value="Inorganic_carbon_transpt"/>
</dbReference>
<feature type="transmembrane region" description="Helical" evidence="5">
    <location>
        <begin position="415"/>
        <end position="435"/>
    </location>
</feature>
<feature type="transmembrane region" description="Helical" evidence="5">
    <location>
        <begin position="211"/>
        <end position="229"/>
    </location>
</feature>
<organism evidence="7 8">
    <name type="scientific">Dactylococcopsis salina (strain PCC 8305)</name>
    <name type="common">Myxobactron salinum</name>
    <dbReference type="NCBI Taxonomy" id="13035"/>
    <lineage>
        <taxon>Bacteria</taxon>
        <taxon>Bacillati</taxon>
        <taxon>Cyanobacteriota</taxon>
        <taxon>Cyanophyceae</taxon>
        <taxon>Nodosilineales</taxon>
        <taxon>Cymatolegaceae</taxon>
        <taxon>Dactylococcopsis</taxon>
    </lineage>
</organism>
<feature type="transmembrane region" description="Helical" evidence="5">
    <location>
        <begin position="383"/>
        <end position="403"/>
    </location>
</feature>
<feature type="transmembrane region" description="Helical" evidence="5">
    <location>
        <begin position="288"/>
        <end position="307"/>
    </location>
</feature>
<dbReference type="GO" id="GO:0016020">
    <property type="term" value="C:membrane"/>
    <property type="evidence" value="ECO:0007669"/>
    <property type="project" value="UniProtKB-SubCell"/>
</dbReference>
<dbReference type="InterPro" id="IPR051533">
    <property type="entry name" value="WaaL-like"/>
</dbReference>
<dbReference type="HOGENOM" id="CLU_033061_0_0_3"/>
<dbReference type="eggNOG" id="COG3307">
    <property type="taxonomic scope" value="Bacteria"/>
</dbReference>
<feature type="transmembrane region" description="Helical" evidence="5">
    <location>
        <begin position="447"/>
        <end position="463"/>
    </location>
</feature>
<reference evidence="7" key="1">
    <citation type="submission" date="2012-04" db="EMBL/GenBank/DDBJ databases">
        <title>Finished genome of Dactylococcopsis salina PCC 8305.</title>
        <authorList>
            <consortium name="US DOE Joint Genome Institute"/>
            <person name="Gugger M."/>
            <person name="Coursin T."/>
            <person name="Rippka R."/>
            <person name="Tandeau De Marsac N."/>
            <person name="Huntemann M."/>
            <person name="Wei C.-L."/>
            <person name="Han J."/>
            <person name="Detter J.C."/>
            <person name="Han C."/>
            <person name="Tapia R."/>
            <person name="Daligault H."/>
            <person name="Chen A."/>
            <person name="Krypides N."/>
            <person name="Mavromatis K."/>
            <person name="Markowitz V."/>
            <person name="Szeto E."/>
            <person name="Ivanova N."/>
            <person name="Ovchinnikova G."/>
            <person name="Pagani I."/>
            <person name="Pati A."/>
            <person name="Goodwin L."/>
            <person name="Peters L."/>
            <person name="Pitluck S."/>
            <person name="Woyke T."/>
            <person name="Kerfeld C."/>
        </authorList>
    </citation>
    <scope>NUCLEOTIDE SEQUENCE [LARGE SCALE GENOMIC DNA]</scope>
    <source>
        <strain evidence="7">PCC 8305</strain>
    </source>
</reference>
<feature type="transmembrane region" description="Helical" evidence="5">
    <location>
        <begin position="103"/>
        <end position="124"/>
    </location>
</feature>
<feature type="transmembrane region" description="Helical" evidence="5">
    <location>
        <begin position="58"/>
        <end position="91"/>
    </location>
</feature>
<dbReference type="Proteomes" id="UP000010482">
    <property type="component" value="Chromosome"/>
</dbReference>
<dbReference type="PANTHER" id="PTHR37422">
    <property type="entry name" value="TEICHURONIC ACID BIOSYNTHESIS PROTEIN TUAE"/>
    <property type="match status" value="1"/>
</dbReference>
<evidence type="ECO:0000313" key="8">
    <source>
        <dbReference type="Proteomes" id="UP000010482"/>
    </source>
</evidence>
<evidence type="ECO:0000256" key="5">
    <source>
        <dbReference type="SAM" id="Phobius"/>
    </source>
</evidence>
<evidence type="ECO:0000313" key="7">
    <source>
        <dbReference type="EMBL" id="AFZ51487.1"/>
    </source>
</evidence>
<protein>
    <submittedName>
        <fullName evidence="7">Bicarbonate transporter, IctB family</fullName>
    </submittedName>
</protein>
<dbReference type="EMBL" id="CP003944">
    <property type="protein sequence ID" value="AFZ51487.1"/>
    <property type="molecule type" value="Genomic_DNA"/>
</dbReference>
<name>K9YYB2_DACS8</name>
<comment type="subcellular location">
    <subcellularLocation>
        <location evidence="1">Membrane</location>
        <topology evidence="1">Multi-pass membrane protein</topology>
    </subcellularLocation>
</comment>
<dbReference type="PANTHER" id="PTHR37422:SF22">
    <property type="entry name" value="SLR1515 PROTEIN"/>
    <property type="match status" value="1"/>
</dbReference>
<keyword evidence="4 5" id="KW-0472">Membrane</keyword>
<evidence type="ECO:0000259" key="6">
    <source>
        <dbReference type="Pfam" id="PF04932"/>
    </source>
</evidence>
<keyword evidence="2 5" id="KW-0812">Transmembrane</keyword>
<evidence type="ECO:0000256" key="3">
    <source>
        <dbReference type="ARBA" id="ARBA00022989"/>
    </source>
</evidence>